<evidence type="ECO:0000313" key="2">
    <source>
        <dbReference type="Proteomes" id="UP000282971"/>
    </source>
</evidence>
<accession>A0A437LXV3</accession>
<dbReference type="Pfam" id="PF20301">
    <property type="entry name" value="pNTSase1"/>
    <property type="match status" value="1"/>
</dbReference>
<dbReference type="Proteomes" id="UP000282971">
    <property type="component" value="Unassembled WGS sequence"/>
</dbReference>
<dbReference type="AlphaFoldDB" id="A0A437LXV3"/>
<organism evidence="1 2">
    <name type="scientific">Sphingomonas crocodyli</name>
    <dbReference type="NCBI Taxonomy" id="1979270"/>
    <lineage>
        <taxon>Bacteria</taxon>
        <taxon>Pseudomonadati</taxon>
        <taxon>Pseudomonadota</taxon>
        <taxon>Alphaproteobacteria</taxon>
        <taxon>Sphingomonadales</taxon>
        <taxon>Sphingomonadaceae</taxon>
        <taxon>Sphingomonas</taxon>
    </lineage>
</organism>
<name>A0A437LXV3_9SPHN</name>
<protein>
    <submittedName>
        <fullName evidence="1">Uncharacterized protein</fullName>
    </submittedName>
</protein>
<proteinExistence type="predicted"/>
<dbReference type="OrthoDB" id="7473731at2"/>
<keyword evidence="2" id="KW-1185">Reference proteome</keyword>
<dbReference type="InterPro" id="IPR046875">
    <property type="entry name" value="Pred_NTSase1"/>
</dbReference>
<evidence type="ECO:0000313" key="1">
    <source>
        <dbReference type="EMBL" id="RVT90231.1"/>
    </source>
</evidence>
<dbReference type="EMBL" id="SACN01000003">
    <property type="protein sequence ID" value="RVT90231.1"/>
    <property type="molecule type" value="Genomic_DNA"/>
</dbReference>
<reference evidence="1 2" key="1">
    <citation type="submission" date="2019-01" db="EMBL/GenBank/DDBJ databases">
        <authorList>
            <person name="Chen W.-M."/>
        </authorList>
    </citation>
    <scope>NUCLEOTIDE SEQUENCE [LARGE SCALE GENOMIC DNA]</scope>
    <source>
        <strain evidence="1 2">CCP-7</strain>
    </source>
</reference>
<sequence>MSMSRCQLVHIPIAPTPPVKGHCEKKVHFEVSLSVTEGRVHLDMRQAGGKDPAFIAIEADCEVVVELKGDQLFFSKEYDAITMKGDYAAYYGGLVYDDYDRKKDRYRIVRFHALFNRGGKLGTSHPFNINVDLHQPGSKLEWIPISIDPDIKNPPPWPV</sequence>
<comment type="caution">
    <text evidence="1">The sequence shown here is derived from an EMBL/GenBank/DDBJ whole genome shotgun (WGS) entry which is preliminary data.</text>
</comment>
<gene>
    <name evidence="1" type="ORF">EOD43_18215</name>
</gene>